<dbReference type="SMART" id="SM00033">
    <property type="entry name" value="CH"/>
    <property type="match status" value="1"/>
</dbReference>
<proteinExistence type="predicted"/>
<evidence type="ECO:0000256" key="1">
    <source>
        <dbReference type="SAM" id="MobiDB-lite"/>
    </source>
</evidence>
<dbReference type="CDD" id="cd09487">
    <property type="entry name" value="SAM_superfamily"/>
    <property type="match status" value="1"/>
</dbReference>
<evidence type="ECO:0000313" key="4">
    <source>
        <dbReference type="Proteomes" id="UP001163046"/>
    </source>
</evidence>
<dbReference type="AlphaFoldDB" id="A0A9W9Z3C1"/>
<keyword evidence="4" id="KW-1185">Reference proteome</keyword>
<feature type="region of interest" description="Disordered" evidence="1">
    <location>
        <begin position="413"/>
        <end position="520"/>
    </location>
</feature>
<dbReference type="InterPro" id="IPR001715">
    <property type="entry name" value="CH_dom"/>
</dbReference>
<sequence>MADTKQSRGHSRKLKVGVGGQPVQSWQNEVELQPTTSQAKATAAQNTDSHPGDVSRHPVAQGTSSSKQAFVASNNSRGRKETAAFPAFHSKNAPVKVSVTGEWALKECEDHTSWANQLFKKGKRRPISEIRRSIGDGQTLVYILETLAGQKIPGVYTRPITRAQKLENLQLCMSFMGNRNINLQGIYVGDLIDGNVKSVLNLCRNVKSQFEGGGWMSPDGPRPNSSGSTKAEDFRLTNGTIPHLPSTNGYDVDPRPHGNSSGYHSDDASPTRKSESSPMQEFRMPGMLENENPSRKTVQPSDIVIMSRTELDKRGVLQTSESPLSSLIRSNGTISLEDRLRSLLSSPNPGGQAGEETEEEMLIPPPPKADNFDDDDDDVERRLQSLLDVAEEDKPDVEVKAKDFSSLKELDKIGYVPSHPSQKTRNVQKGRSEARTDSFTGNAKRGAKLPAAPQNRRTKLESNSPAYSPKVHRKLAAVSSEVQVTRPQVVASQRSKERSGSIHHESSHAKRLIKGEGTPPFRFQRANSHSEFLKQVAEKLADRWTTPTVSGSESGSVSPAETPMLPTLSPTSSVATFVFASTSESSGLSSDEEDDRHWGRRSSTKGKSGGGTPRSRRDGRGGSISSGKAKSTPDLQVIRNQLQYLEGMYSEILTNMDAESKDPETSNNKQSQRAAAMQASMATYKKQRNKDIKAVNKRFGRLESHVVTLARSVAHLSSELRSQASISQDVDDMRRQVQVQQFRTDDDGDLARECALLQSRVKKLRSFFGEDPPLLAIFLKKLGYERFADNFEAEQVGILEMAYMTEERLQSLGIPLGPRLRIMEEVKKLAWHQT</sequence>
<dbReference type="SMART" id="SM00454">
    <property type="entry name" value="SAM"/>
    <property type="match status" value="1"/>
</dbReference>
<dbReference type="Proteomes" id="UP001163046">
    <property type="component" value="Unassembled WGS sequence"/>
</dbReference>
<evidence type="ECO:0000259" key="2">
    <source>
        <dbReference type="PROSITE" id="PS50021"/>
    </source>
</evidence>
<dbReference type="EMBL" id="MU826828">
    <property type="protein sequence ID" value="KAJ7374241.1"/>
    <property type="molecule type" value="Genomic_DNA"/>
</dbReference>
<dbReference type="InterPro" id="IPR013761">
    <property type="entry name" value="SAM/pointed_sf"/>
</dbReference>
<feature type="compositionally biased region" description="Polar residues" evidence="1">
    <location>
        <begin position="61"/>
        <end position="76"/>
    </location>
</feature>
<evidence type="ECO:0000313" key="3">
    <source>
        <dbReference type="EMBL" id="KAJ7374241.1"/>
    </source>
</evidence>
<dbReference type="OrthoDB" id="5973648at2759"/>
<organism evidence="3 4">
    <name type="scientific">Desmophyllum pertusum</name>
    <dbReference type="NCBI Taxonomy" id="174260"/>
    <lineage>
        <taxon>Eukaryota</taxon>
        <taxon>Metazoa</taxon>
        <taxon>Cnidaria</taxon>
        <taxon>Anthozoa</taxon>
        <taxon>Hexacorallia</taxon>
        <taxon>Scleractinia</taxon>
        <taxon>Caryophylliina</taxon>
        <taxon>Caryophylliidae</taxon>
        <taxon>Desmophyllum</taxon>
    </lineage>
</organism>
<feature type="compositionally biased region" description="Basic and acidic residues" evidence="1">
    <location>
        <begin position="494"/>
        <end position="508"/>
    </location>
</feature>
<gene>
    <name evidence="3" type="ORF">OS493_007319</name>
</gene>
<dbReference type="SUPFAM" id="SSF47576">
    <property type="entry name" value="Calponin-homology domain, CH-domain"/>
    <property type="match status" value="1"/>
</dbReference>
<dbReference type="SUPFAM" id="SSF47769">
    <property type="entry name" value="SAM/Pointed domain"/>
    <property type="match status" value="1"/>
</dbReference>
<dbReference type="PROSITE" id="PS50021">
    <property type="entry name" value="CH"/>
    <property type="match status" value="1"/>
</dbReference>
<feature type="compositionally biased region" description="Polar residues" evidence="1">
    <location>
        <begin position="237"/>
        <end position="249"/>
    </location>
</feature>
<feature type="region of interest" description="Disordered" evidence="1">
    <location>
        <begin position="544"/>
        <end position="569"/>
    </location>
</feature>
<dbReference type="Gene3D" id="1.10.150.50">
    <property type="entry name" value="Transcription Factor, Ets-1"/>
    <property type="match status" value="1"/>
</dbReference>
<feature type="compositionally biased region" description="Polar residues" evidence="1">
    <location>
        <begin position="22"/>
        <end position="49"/>
    </location>
</feature>
<feature type="region of interest" description="Disordered" evidence="1">
    <location>
        <begin position="342"/>
        <end position="376"/>
    </location>
</feature>
<feature type="compositionally biased region" description="Polar residues" evidence="1">
    <location>
        <begin position="419"/>
        <end position="429"/>
    </location>
</feature>
<dbReference type="InterPro" id="IPR001660">
    <property type="entry name" value="SAM"/>
</dbReference>
<comment type="caution">
    <text evidence="3">The sequence shown here is derived from an EMBL/GenBank/DDBJ whole genome shotgun (WGS) entry which is preliminary data.</text>
</comment>
<feature type="compositionally biased region" description="Polar residues" evidence="1">
    <location>
        <begin position="480"/>
        <end position="493"/>
    </location>
</feature>
<dbReference type="Pfam" id="PF07647">
    <property type="entry name" value="SAM_2"/>
    <property type="match status" value="1"/>
</dbReference>
<dbReference type="Gene3D" id="1.10.418.10">
    <property type="entry name" value="Calponin-like domain"/>
    <property type="match status" value="1"/>
</dbReference>
<feature type="domain" description="Calponin-homology (CH)" evidence="2">
    <location>
        <begin position="105"/>
        <end position="211"/>
    </location>
</feature>
<accession>A0A9W9Z3C1</accession>
<reference evidence="3" key="1">
    <citation type="submission" date="2023-01" db="EMBL/GenBank/DDBJ databases">
        <title>Genome assembly of the deep-sea coral Lophelia pertusa.</title>
        <authorList>
            <person name="Herrera S."/>
            <person name="Cordes E."/>
        </authorList>
    </citation>
    <scope>NUCLEOTIDE SEQUENCE</scope>
    <source>
        <strain evidence="3">USNM1676648</strain>
        <tissue evidence="3">Polyp</tissue>
    </source>
</reference>
<feature type="region of interest" description="Disordered" evidence="1">
    <location>
        <begin position="582"/>
        <end position="635"/>
    </location>
</feature>
<feature type="compositionally biased region" description="Basic and acidic residues" evidence="1">
    <location>
        <begin position="264"/>
        <end position="275"/>
    </location>
</feature>
<dbReference type="Pfam" id="PF00307">
    <property type="entry name" value="CH"/>
    <property type="match status" value="1"/>
</dbReference>
<protein>
    <recommendedName>
        <fullName evidence="2">Calponin-homology (CH) domain-containing protein</fullName>
    </recommendedName>
</protein>
<feature type="region of interest" description="Disordered" evidence="1">
    <location>
        <begin position="211"/>
        <end position="298"/>
    </location>
</feature>
<dbReference type="InterPro" id="IPR036872">
    <property type="entry name" value="CH_dom_sf"/>
</dbReference>
<dbReference type="CDD" id="cd21212">
    <property type="entry name" value="CH_NAV2-like"/>
    <property type="match status" value="1"/>
</dbReference>
<name>A0A9W9Z3C1_9CNID</name>
<feature type="region of interest" description="Disordered" evidence="1">
    <location>
        <begin position="1"/>
        <end position="78"/>
    </location>
</feature>
<feature type="compositionally biased region" description="Polar residues" evidence="1">
    <location>
        <begin position="545"/>
        <end position="559"/>
    </location>
</feature>